<proteinExistence type="predicted"/>
<organism evidence="1 4">
    <name type="scientific">Paenalcaligenes hominis</name>
    <dbReference type="NCBI Taxonomy" id="643674"/>
    <lineage>
        <taxon>Bacteria</taxon>
        <taxon>Pseudomonadati</taxon>
        <taxon>Pseudomonadota</taxon>
        <taxon>Betaproteobacteria</taxon>
        <taxon>Burkholderiales</taxon>
        <taxon>Alcaligenaceae</taxon>
        <taxon>Paenalcaligenes</taxon>
    </lineage>
</organism>
<dbReference type="KEGG" id="phn:PAEH1_00910"/>
<evidence type="ECO:0000313" key="3">
    <source>
        <dbReference type="EMBL" id="NJB65812.1"/>
    </source>
</evidence>
<accession>A0A1U9JXH7</accession>
<gene>
    <name evidence="3" type="ORF">GGR41_002067</name>
    <name evidence="2" type="ORF">K8U84_09225</name>
    <name evidence="1" type="ORF">PAEH1_00910</name>
</gene>
<sequence>MALPEITVARIPLHKRSVVVEVFERADGLWDLDAELVDTKSYAFPLSNGGEHPAGQPVHHMLLRITINSDYTIVDAGVQYDAAPYAVCDTIVQSYQKLIGLNLIRGFRHEVRARLAGKHGCTHMTELTNVLPTAAIQGVAARLNRFNSGQKQQTRPFHIDGCHALRADGEVVREFYPKWYEKPETAQ</sequence>
<reference evidence="1 4" key="1">
    <citation type="submission" date="2017-01" db="EMBL/GenBank/DDBJ databases">
        <title>Complete Genome Sequence of Paenalcaligenes hominis, Isolated from a paraplegic Patient with neurogenic bladder.</title>
        <authorList>
            <person name="Mukhopadhyay R."/>
            <person name="Joaquin J."/>
            <person name="Hogue R."/>
            <person name="Kilaru A."/>
            <person name="Jospin G."/>
            <person name="Mars K."/>
            <person name="Eisen J.A."/>
            <person name="Chaturvedi V."/>
        </authorList>
    </citation>
    <scope>NUCLEOTIDE SEQUENCE [LARGE SCALE GENOMIC DNA]</scope>
    <source>
        <strain evidence="1 4">15S00501</strain>
    </source>
</reference>
<dbReference type="Proteomes" id="UP000783934">
    <property type="component" value="Unassembled WGS sequence"/>
</dbReference>
<evidence type="ECO:0000313" key="2">
    <source>
        <dbReference type="EMBL" id="HJH24720.1"/>
    </source>
</evidence>
<dbReference type="EMBL" id="JAATIZ010000004">
    <property type="protein sequence ID" value="NJB65812.1"/>
    <property type="molecule type" value="Genomic_DNA"/>
</dbReference>
<dbReference type="Pfam" id="PF11136">
    <property type="entry name" value="DUF2889"/>
    <property type="match status" value="1"/>
</dbReference>
<evidence type="ECO:0000313" key="4">
    <source>
        <dbReference type="Proteomes" id="UP000189369"/>
    </source>
</evidence>
<reference evidence="2" key="3">
    <citation type="journal article" date="2021" name="PeerJ">
        <title>Extensive microbial diversity within the chicken gut microbiome revealed by metagenomics and culture.</title>
        <authorList>
            <person name="Gilroy R."/>
            <person name="Ravi A."/>
            <person name="Getino M."/>
            <person name="Pursley I."/>
            <person name="Horton D.L."/>
            <person name="Alikhan N.F."/>
            <person name="Baker D."/>
            <person name="Gharbi K."/>
            <person name="Hall N."/>
            <person name="Watson M."/>
            <person name="Adriaenssens E.M."/>
            <person name="Foster-Nyarko E."/>
            <person name="Jarju S."/>
            <person name="Secka A."/>
            <person name="Antonio M."/>
            <person name="Oren A."/>
            <person name="Chaudhuri R.R."/>
            <person name="La Ragione R."/>
            <person name="Hildebrand F."/>
            <person name="Pallen M.J."/>
        </authorList>
    </citation>
    <scope>NUCLEOTIDE SEQUENCE</scope>
    <source>
        <strain evidence="2">CHK175-13533</strain>
    </source>
</reference>
<keyword evidence="5" id="KW-1185">Reference proteome</keyword>
<evidence type="ECO:0000313" key="5">
    <source>
        <dbReference type="Proteomes" id="UP000783934"/>
    </source>
</evidence>
<dbReference type="InterPro" id="IPR021312">
    <property type="entry name" value="DUF2889"/>
</dbReference>
<dbReference type="Proteomes" id="UP000700248">
    <property type="component" value="Unassembled WGS sequence"/>
</dbReference>
<protein>
    <submittedName>
        <fullName evidence="2">DUF2889 domain-containing protein</fullName>
    </submittedName>
</protein>
<dbReference type="STRING" id="643674.PAEH1_00910"/>
<dbReference type="OrthoDB" id="6862397at2"/>
<dbReference type="EMBL" id="DYTQ01000103">
    <property type="protein sequence ID" value="HJH24720.1"/>
    <property type="molecule type" value="Genomic_DNA"/>
</dbReference>
<dbReference type="AlphaFoldDB" id="A0A1U9JXH7"/>
<dbReference type="RefSeq" id="WP_077732996.1">
    <property type="nucleotide sequence ID" value="NZ_BMCQ01000005.1"/>
</dbReference>
<reference evidence="2" key="4">
    <citation type="submission" date="2021-09" db="EMBL/GenBank/DDBJ databases">
        <authorList>
            <person name="Gilroy R."/>
        </authorList>
    </citation>
    <scope>NUCLEOTIDE SEQUENCE</scope>
    <source>
        <strain evidence="2">CHK175-13533</strain>
    </source>
</reference>
<evidence type="ECO:0000313" key="1">
    <source>
        <dbReference type="EMBL" id="AQS50456.1"/>
    </source>
</evidence>
<reference evidence="3 5" key="2">
    <citation type="submission" date="2020-03" db="EMBL/GenBank/DDBJ databases">
        <title>Genomic Encyclopedia of Type Strains, Phase IV (KMG-IV): sequencing the most valuable type-strain genomes for metagenomic binning, comparative biology and taxonomic classification.</title>
        <authorList>
            <person name="Goeker M."/>
        </authorList>
    </citation>
    <scope>NUCLEOTIDE SEQUENCE [LARGE SCALE GENOMIC DNA]</scope>
    <source>
        <strain evidence="3 5">DSM 26613</strain>
    </source>
</reference>
<dbReference type="Proteomes" id="UP000189369">
    <property type="component" value="Chromosome"/>
</dbReference>
<name>A0A1U9JXH7_9BURK</name>
<dbReference type="EMBL" id="CP019697">
    <property type="protein sequence ID" value="AQS50456.1"/>
    <property type="molecule type" value="Genomic_DNA"/>
</dbReference>